<comment type="caution">
    <text evidence="3">Lacks conserved residue(s) required for the propagation of feature annotation.</text>
</comment>
<dbReference type="HAMAP" id="MF_01589">
    <property type="entry name" value="Cx_SAM_synthase"/>
    <property type="match status" value="1"/>
</dbReference>
<dbReference type="SUPFAM" id="SSF53335">
    <property type="entry name" value="S-adenosyl-L-methionine-dependent methyltransferases"/>
    <property type="match status" value="1"/>
</dbReference>
<dbReference type="CDD" id="cd02440">
    <property type="entry name" value="AdoMet_MTases"/>
    <property type="match status" value="1"/>
</dbReference>
<dbReference type="PIRSF" id="PIRSF006325">
    <property type="entry name" value="MeTrfase_bac"/>
    <property type="match status" value="1"/>
</dbReference>
<organism evidence="6 7">
    <name type="scientific">Alloalcanivorax xenomutans</name>
    <dbReference type="NCBI Taxonomy" id="1094342"/>
    <lineage>
        <taxon>Bacteria</taxon>
        <taxon>Pseudomonadati</taxon>
        <taxon>Pseudomonadota</taxon>
        <taxon>Gammaproteobacteria</taxon>
        <taxon>Oceanospirillales</taxon>
        <taxon>Alcanivoracaceae</taxon>
        <taxon>Alloalcanivorax</taxon>
    </lineage>
</organism>
<dbReference type="AlphaFoldDB" id="A0A9Q3W2S0"/>
<reference evidence="6" key="1">
    <citation type="submission" date="2022-01" db="EMBL/GenBank/DDBJ databases">
        <authorList>
            <person name="Karlyshev A.V."/>
            <person name="Jaspars M."/>
        </authorList>
    </citation>
    <scope>NUCLEOTIDE SEQUENCE</scope>
    <source>
        <strain evidence="6">AGSA3-2</strain>
    </source>
</reference>
<dbReference type="InterPro" id="IPR029063">
    <property type="entry name" value="SAM-dependent_MTases_sf"/>
</dbReference>
<feature type="domain" description="Methyltransferase type 12" evidence="5">
    <location>
        <begin position="64"/>
        <end position="162"/>
    </location>
</feature>
<proteinExistence type="inferred from homology"/>
<dbReference type="InterPro" id="IPR005271">
    <property type="entry name" value="CmoA"/>
</dbReference>
<dbReference type="PANTHER" id="PTHR43861:SF2">
    <property type="entry name" value="CARBOXY-S-ADENOSYL-L-METHIONINE SYNTHASE"/>
    <property type="match status" value="1"/>
</dbReference>
<comment type="subunit">
    <text evidence="3">Homodimer.</text>
</comment>
<keyword evidence="7" id="KW-1185">Reference proteome</keyword>
<comment type="caution">
    <text evidence="6">The sequence shown here is derived from an EMBL/GenBank/DDBJ whole genome shotgun (WGS) entry which is preliminary data.</text>
</comment>
<feature type="binding site" evidence="3">
    <location>
        <begin position="118"/>
        <end position="119"/>
    </location>
    <ligand>
        <name>S-adenosyl-L-methionine</name>
        <dbReference type="ChEBI" id="CHEBI:59789"/>
    </ligand>
</feature>
<keyword evidence="1 3" id="KW-0808">Transferase</keyword>
<dbReference type="EC" id="2.1.3.-" evidence="3"/>
<comment type="similarity">
    <text evidence="3">Belongs to the class I-like SAM-binding methyltransferase superfamily. Cx-SAM synthase family.</text>
</comment>
<dbReference type="GO" id="GO:0002098">
    <property type="term" value="P:tRNA wobble uridine modification"/>
    <property type="evidence" value="ECO:0007669"/>
    <property type="project" value="InterPro"/>
</dbReference>
<feature type="binding site" evidence="3 4">
    <location>
        <position position="134"/>
    </location>
    <ligand>
        <name>S-adenosyl-L-methionine</name>
        <dbReference type="ChEBI" id="CHEBI:59789"/>
    </ligand>
</feature>
<gene>
    <name evidence="3 6" type="primary">cmoA</name>
    <name evidence="6" type="ORF">LZG35_00280</name>
</gene>
<feature type="binding site" evidence="3">
    <location>
        <position position="201"/>
    </location>
    <ligand>
        <name>S-adenosyl-L-methionine</name>
        <dbReference type="ChEBI" id="CHEBI:59789"/>
    </ligand>
</feature>
<evidence type="ECO:0000256" key="4">
    <source>
        <dbReference type="PIRSR" id="PIRSR006325-1"/>
    </source>
</evidence>
<comment type="catalytic activity">
    <reaction evidence="3">
        <text>prephenate + S-adenosyl-L-methionine = carboxy-S-adenosyl-L-methionine + 3-phenylpyruvate + H2O</text>
        <dbReference type="Rhea" id="RHEA:51692"/>
        <dbReference type="ChEBI" id="CHEBI:15377"/>
        <dbReference type="ChEBI" id="CHEBI:18005"/>
        <dbReference type="ChEBI" id="CHEBI:29934"/>
        <dbReference type="ChEBI" id="CHEBI:59789"/>
        <dbReference type="ChEBI" id="CHEBI:134278"/>
    </reaction>
</comment>
<name>A0A9Q3W2S0_9GAMM</name>
<dbReference type="Gene3D" id="3.40.50.150">
    <property type="entry name" value="Vaccinia Virus protein VP39"/>
    <property type="match status" value="1"/>
</dbReference>
<accession>A0A9Q3W2S0</accession>
<evidence type="ECO:0000256" key="2">
    <source>
        <dbReference type="ARBA" id="ARBA00022691"/>
    </source>
</evidence>
<dbReference type="NCBIfam" id="TIGR00740">
    <property type="entry name" value="carboxy-S-adenosyl-L-methionine synthase CmoA"/>
    <property type="match status" value="1"/>
</dbReference>
<dbReference type="Pfam" id="PF08242">
    <property type="entry name" value="Methyltransf_12"/>
    <property type="match status" value="1"/>
</dbReference>
<protein>
    <recommendedName>
        <fullName evidence="3">Carboxy-S-adenosyl-L-methionine synthase</fullName>
        <shortName evidence="3">Cx-SAM synthase</shortName>
        <ecNumber evidence="3">2.1.3.-</ecNumber>
    </recommendedName>
</protein>
<dbReference type="InterPro" id="IPR013217">
    <property type="entry name" value="Methyltransf_12"/>
</dbReference>
<keyword evidence="2 3" id="KW-0949">S-adenosyl-L-methionine</keyword>
<dbReference type="GO" id="GO:1904047">
    <property type="term" value="F:S-adenosyl-L-methionine binding"/>
    <property type="evidence" value="ECO:0007669"/>
    <property type="project" value="UniProtKB-UniRule"/>
</dbReference>
<dbReference type="RefSeq" id="WP_233924482.1">
    <property type="nucleotide sequence ID" value="NZ_JAJVKT010000001.1"/>
</dbReference>
<sequence>MTSQKKDRLFAAEEQAISDFDFGENTAAVFDDMLDRSIPQYWEQQRMIGELAREFAVPGSRIYDLGCSTGITLKTLDQTAAPGVELVGCDYSPAMLERARHNLAEQCLSGRLRLEYADLNEGVQVQDASVVVLNLTLQFVRPLNREALLRSIVEGLRPGGALILVEKVLGNDASLNRLWIKLYYDMKKRNGYSETEIAQKREALENVLIPYRLDENLKILSRAGLDNVDVFFKWYNFAGFLGTKKSSE</sequence>
<dbReference type="GO" id="GO:0016743">
    <property type="term" value="F:carboxyl- or carbamoyltransferase activity"/>
    <property type="evidence" value="ECO:0007669"/>
    <property type="project" value="UniProtKB-UniRule"/>
</dbReference>
<evidence type="ECO:0000256" key="1">
    <source>
        <dbReference type="ARBA" id="ARBA00022679"/>
    </source>
</evidence>
<evidence type="ECO:0000313" key="7">
    <source>
        <dbReference type="Proteomes" id="UP001107961"/>
    </source>
</evidence>
<evidence type="ECO:0000256" key="3">
    <source>
        <dbReference type="HAMAP-Rule" id="MF_01589"/>
    </source>
</evidence>
<comment type="function">
    <text evidence="3">Catalyzes the conversion of S-adenosyl-L-methionine (SAM) to carboxy-S-adenosyl-L-methionine (Cx-SAM).</text>
</comment>
<dbReference type="PANTHER" id="PTHR43861">
    <property type="entry name" value="TRANS-ACONITATE 2-METHYLTRANSFERASE-RELATED"/>
    <property type="match status" value="1"/>
</dbReference>
<evidence type="ECO:0000313" key="6">
    <source>
        <dbReference type="EMBL" id="MCE7507053.1"/>
    </source>
</evidence>
<dbReference type="EMBL" id="JAJVKT010000001">
    <property type="protein sequence ID" value="MCE7507053.1"/>
    <property type="molecule type" value="Genomic_DNA"/>
</dbReference>
<evidence type="ECO:0000259" key="5">
    <source>
        <dbReference type="Pfam" id="PF08242"/>
    </source>
</evidence>
<feature type="binding site" evidence="3 4">
    <location>
        <position position="41"/>
    </location>
    <ligand>
        <name>S-adenosyl-L-methionine</name>
        <dbReference type="ChEBI" id="CHEBI:59789"/>
    </ligand>
</feature>
<feature type="binding site" evidence="3 4">
    <location>
        <begin position="66"/>
        <end position="68"/>
    </location>
    <ligand>
        <name>S-adenosyl-L-methionine</name>
        <dbReference type="ChEBI" id="CHEBI:59789"/>
    </ligand>
</feature>
<dbReference type="Proteomes" id="UP001107961">
    <property type="component" value="Unassembled WGS sequence"/>
</dbReference>